<dbReference type="Pfam" id="PF00641">
    <property type="entry name" value="Zn_ribbon_RanBP"/>
    <property type="match status" value="1"/>
</dbReference>
<organism evidence="8 9">
    <name type="scientific">Rhizoclosmatium globosum</name>
    <dbReference type="NCBI Taxonomy" id="329046"/>
    <lineage>
        <taxon>Eukaryota</taxon>
        <taxon>Fungi</taxon>
        <taxon>Fungi incertae sedis</taxon>
        <taxon>Chytridiomycota</taxon>
        <taxon>Chytridiomycota incertae sedis</taxon>
        <taxon>Chytridiomycetes</taxon>
        <taxon>Chytridiales</taxon>
        <taxon>Chytriomycetaceae</taxon>
        <taxon>Rhizoclosmatium</taxon>
    </lineage>
</organism>
<evidence type="ECO:0000256" key="5">
    <source>
        <dbReference type="SAM" id="MobiDB-lite"/>
    </source>
</evidence>
<keyword evidence="1" id="KW-0479">Metal-binding</keyword>
<evidence type="ECO:0000259" key="7">
    <source>
        <dbReference type="PROSITE" id="PS51397"/>
    </source>
</evidence>
<dbReference type="PROSITE" id="PS51397">
    <property type="entry name" value="WLM"/>
    <property type="match status" value="1"/>
</dbReference>
<feature type="region of interest" description="Disordered" evidence="5">
    <location>
        <begin position="177"/>
        <end position="241"/>
    </location>
</feature>
<dbReference type="STRING" id="329046.A0A1Y2C4V0"/>
<evidence type="ECO:0000259" key="6">
    <source>
        <dbReference type="PROSITE" id="PS50199"/>
    </source>
</evidence>
<keyword evidence="3" id="KW-0862">Zinc</keyword>
<evidence type="ECO:0000313" key="8">
    <source>
        <dbReference type="EMBL" id="ORY41966.1"/>
    </source>
</evidence>
<dbReference type="PANTHER" id="PTHR46622:SF1">
    <property type="entry name" value="DNA-DEPENDENT METALLOPROTEASE WSS1"/>
    <property type="match status" value="1"/>
</dbReference>
<dbReference type="OrthoDB" id="261960at2759"/>
<dbReference type="Pfam" id="PF08325">
    <property type="entry name" value="WLM"/>
    <property type="match status" value="1"/>
</dbReference>
<dbReference type="GO" id="GO:0008270">
    <property type="term" value="F:zinc ion binding"/>
    <property type="evidence" value="ECO:0007669"/>
    <property type="project" value="UniProtKB-KW"/>
</dbReference>
<dbReference type="Gene3D" id="4.10.1060.10">
    <property type="entry name" value="Zinc finger, RanBP2-type"/>
    <property type="match status" value="1"/>
</dbReference>
<reference evidence="8 9" key="1">
    <citation type="submission" date="2016-07" db="EMBL/GenBank/DDBJ databases">
        <title>Pervasive Adenine N6-methylation of Active Genes in Fungi.</title>
        <authorList>
            <consortium name="DOE Joint Genome Institute"/>
            <person name="Mondo S.J."/>
            <person name="Dannebaum R.O."/>
            <person name="Kuo R.C."/>
            <person name="Labutti K."/>
            <person name="Haridas S."/>
            <person name="Kuo A."/>
            <person name="Salamov A."/>
            <person name="Ahrendt S.R."/>
            <person name="Lipzen A."/>
            <person name="Sullivan W."/>
            <person name="Andreopoulos W.B."/>
            <person name="Clum A."/>
            <person name="Lindquist E."/>
            <person name="Daum C."/>
            <person name="Ramamoorthy G.K."/>
            <person name="Gryganskyi A."/>
            <person name="Culley D."/>
            <person name="Magnuson J.K."/>
            <person name="James T.Y."/>
            <person name="O'Malley M.A."/>
            <person name="Stajich J.E."/>
            <person name="Spatafora J.W."/>
            <person name="Visel A."/>
            <person name="Grigoriev I.V."/>
        </authorList>
    </citation>
    <scope>NUCLEOTIDE SEQUENCE [LARGE SCALE GENOMIC DNA]</scope>
    <source>
        <strain evidence="8 9">JEL800</strain>
    </source>
</reference>
<dbReference type="PROSITE" id="PS01358">
    <property type="entry name" value="ZF_RANBP2_1"/>
    <property type="match status" value="1"/>
</dbReference>
<evidence type="ECO:0000256" key="3">
    <source>
        <dbReference type="ARBA" id="ARBA00022833"/>
    </source>
</evidence>
<dbReference type="PANTHER" id="PTHR46622">
    <property type="entry name" value="DNA-DEPENDENT METALLOPROTEASE WSS1"/>
    <property type="match status" value="1"/>
</dbReference>
<dbReference type="EMBL" id="MCGO01000030">
    <property type="protein sequence ID" value="ORY41966.1"/>
    <property type="molecule type" value="Genomic_DNA"/>
</dbReference>
<evidence type="ECO:0000256" key="1">
    <source>
        <dbReference type="ARBA" id="ARBA00022723"/>
    </source>
</evidence>
<feature type="compositionally biased region" description="Acidic residues" evidence="5">
    <location>
        <begin position="213"/>
        <end position="223"/>
    </location>
</feature>
<proteinExistence type="predicted"/>
<dbReference type="InterPro" id="IPR053000">
    <property type="entry name" value="WSS1-like_metalloprotease"/>
</dbReference>
<keyword evidence="2 4" id="KW-0863">Zinc-finger</keyword>
<protein>
    <submittedName>
        <fullName evidence="8">WLM-domain-containing protein</fullName>
    </submittedName>
</protein>
<dbReference type="InterPro" id="IPR013536">
    <property type="entry name" value="WLM_dom"/>
</dbReference>
<dbReference type="SUPFAM" id="SSF90209">
    <property type="entry name" value="Ran binding protein zinc finger-like"/>
    <property type="match status" value="1"/>
</dbReference>
<gene>
    <name evidence="8" type="ORF">BCR33DRAFT_718604</name>
</gene>
<comment type="caution">
    <text evidence="8">The sequence shown here is derived from an EMBL/GenBank/DDBJ whole genome shotgun (WGS) entry which is preliminary data.</text>
</comment>
<dbReference type="Proteomes" id="UP000193642">
    <property type="component" value="Unassembled WGS sequence"/>
</dbReference>
<evidence type="ECO:0000256" key="2">
    <source>
        <dbReference type="ARBA" id="ARBA00022771"/>
    </source>
</evidence>
<dbReference type="AlphaFoldDB" id="A0A1Y2C4V0"/>
<dbReference type="PROSITE" id="PS50199">
    <property type="entry name" value="ZF_RANBP2_2"/>
    <property type="match status" value="1"/>
</dbReference>
<evidence type="ECO:0000256" key="4">
    <source>
        <dbReference type="PROSITE-ProRule" id="PRU00322"/>
    </source>
</evidence>
<accession>A0A1Y2C4V0</accession>
<dbReference type="GO" id="GO:0008237">
    <property type="term" value="F:metallopeptidase activity"/>
    <property type="evidence" value="ECO:0007669"/>
    <property type="project" value="TreeGrafter"/>
</dbReference>
<dbReference type="InterPro" id="IPR001876">
    <property type="entry name" value="Znf_RanBP2"/>
</dbReference>
<feature type="domain" description="RanBP2-type" evidence="6">
    <location>
        <begin position="319"/>
        <end position="348"/>
    </location>
</feature>
<dbReference type="GO" id="GO:0005634">
    <property type="term" value="C:nucleus"/>
    <property type="evidence" value="ECO:0007669"/>
    <property type="project" value="TreeGrafter"/>
</dbReference>
<feature type="compositionally biased region" description="Polar residues" evidence="5">
    <location>
        <begin position="191"/>
        <end position="211"/>
    </location>
</feature>
<sequence length="355" mass="39081">MTKRNWVLPLLREFAPDQKNLLGVNINRGKEIRIRLRFPDSVGAFFDEAFVLGTMLHELTHNIRGPHDKEFYSILDLLTKEHEDNVAKGWTGEAFDGVGIRLGHGVSHDLDPARAKEVALKAAEQRAKLNRIMLPAGGKKLGSGSNSDLKMLEKVLSPREMAVLAAERRMKDRIWCGSSEEAGDTHARSGSIESTKTGSASSSKPTPQVYSIDSDEDFEEDDVQLTKKKRPRSPSVEFVSSSSNLNLKPTATIKSSKHSVSSASSIPSNSTTTMWECISCTWPRNDTKSLSCEACLSPKQVPNQSSHNEKNSDARPILSSGVWICVSCSLVNEPASKICEVCERPSPEFLKELEG</sequence>
<dbReference type="SMART" id="SM00547">
    <property type="entry name" value="ZnF_RBZ"/>
    <property type="match status" value="2"/>
</dbReference>
<evidence type="ECO:0000313" key="9">
    <source>
        <dbReference type="Proteomes" id="UP000193642"/>
    </source>
</evidence>
<name>A0A1Y2C4V0_9FUNG</name>
<dbReference type="InterPro" id="IPR036443">
    <property type="entry name" value="Znf_RanBP2_sf"/>
</dbReference>
<keyword evidence="9" id="KW-1185">Reference proteome</keyword>
<dbReference type="GO" id="GO:0006281">
    <property type="term" value="P:DNA repair"/>
    <property type="evidence" value="ECO:0007669"/>
    <property type="project" value="TreeGrafter"/>
</dbReference>
<feature type="domain" description="WLM" evidence="7">
    <location>
        <begin position="1"/>
        <end position="171"/>
    </location>
</feature>